<dbReference type="Pfam" id="PF00931">
    <property type="entry name" value="NB-ARC"/>
    <property type="match status" value="1"/>
</dbReference>
<evidence type="ECO:0000313" key="3">
    <source>
        <dbReference type="EMBL" id="GGK72226.1"/>
    </source>
</evidence>
<protein>
    <recommendedName>
        <fullName evidence="2">NB-ARC domain-containing protein</fullName>
    </recommendedName>
</protein>
<dbReference type="NCBIfam" id="NF040586">
    <property type="entry name" value="FxSxx_TPR"/>
    <property type="match status" value="1"/>
</dbReference>
<dbReference type="InterPro" id="IPR002182">
    <property type="entry name" value="NB-ARC"/>
</dbReference>
<dbReference type="GO" id="GO:0043531">
    <property type="term" value="F:ADP binding"/>
    <property type="evidence" value="ECO:0007669"/>
    <property type="project" value="InterPro"/>
</dbReference>
<proteinExistence type="predicted"/>
<accession>A0A8J3BRR6</accession>
<evidence type="ECO:0000256" key="1">
    <source>
        <dbReference type="SAM" id="MobiDB-lite"/>
    </source>
</evidence>
<dbReference type="SUPFAM" id="SSF52540">
    <property type="entry name" value="P-loop containing nucleoside triphosphate hydrolases"/>
    <property type="match status" value="2"/>
</dbReference>
<evidence type="ECO:0000313" key="4">
    <source>
        <dbReference type="Proteomes" id="UP000656042"/>
    </source>
</evidence>
<dbReference type="PANTHER" id="PTHR46082:SF6">
    <property type="entry name" value="AAA+ ATPASE DOMAIN-CONTAINING PROTEIN-RELATED"/>
    <property type="match status" value="1"/>
</dbReference>
<dbReference type="Gene3D" id="1.25.40.10">
    <property type="entry name" value="Tetratricopeptide repeat domain"/>
    <property type="match status" value="2"/>
</dbReference>
<reference evidence="3" key="2">
    <citation type="submission" date="2020-09" db="EMBL/GenBank/DDBJ databases">
        <authorList>
            <person name="Sun Q."/>
            <person name="Zhou Y."/>
        </authorList>
    </citation>
    <scope>NUCLEOTIDE SEQUENCE</scope>
    <source>
        <strain evidence="3">CGMCC 4.7299</strain>
    </source>
</reference>
<feature type="region of interest" description="Disordered" evidence="1">
    <location>
        <begin position="823"/>
        <end position="842"/>
    </location>
</feature>
<name>A0A8J3BRR6_9ACTN</name>
<gene>
    <name evidence="3" type="ORF">GCM10012284_02560</name>
</gene>
<dbReference type="Gene3D" id="3.40.50.300">
    <property type="entry name" value="P-loop containing nucleotide triphosphate hydrolases"/>
    <property type="match status" value="2"/>
</dbReference>
<dbReference type="NCBIfam" id="NF047398">
    <property type="entry name" value="AAA_KGGVGR"/>
    <property type="match status" value="1"/>
</dbReference>
<evidence type="ECO:0000259" key="2">
    <source>
        <dbReference type="Pfam" id="PF00931"/>
    </source>
</evidence>
<reference evidence="3" key="1">
    <citation type="journal article" date="2014" name="Int. J. Syst. Evol. Microbiol.">
        <title>Complete genome sequence of Corynebacterium casei LMG S-19264T (=DSM 44701T), isolated from a smear-ripened cheese.</title>
        <authorList>
            <consortium name="US DOE Joint Genome Institute (JGI-PGF)"/>
            <person name="Walter F."/>
            <person name="Albersmeier A."/>
            <person name="Kalinowski J."/>
            <person name="Ruckert C."/>
        </authorList>
    </citation>
    <scope>NUCLEOTIDE SEQUENCE</scope>
    <source>
        <strain evidence="3">CGMCC 4.7299</strain>
    </source>
</reference>
<organism evidence="3 4">
    <name type="scientific">Mangrovihabitans endophyticus</name>
    <dbReference type="NCBI Taxonomy" id="1751298"/>
    <lineage>
        <taxon>Bacteria</taxon>
        <taxon>Bacillati</taxon>
        <taxon>Actinomycetota</taxon>
        <taxon>Actinomycetes</taxon>
        <taxon>Micromonosporales</taxon>
        <taxon>Micromonosporaceae</taxon>
        <taxon>Mangrovihabitans</taxon>
    </lineage>
</organism>
<dbReference type="SUPFAM" id="SSF48452">
    <property type="entry name" value="TPR-like"/>
    <property type="match status" value="2"/>
</dbReference>
<dbReference type="RefSeq" id="WP_189077141.1">
    <property type="nucleotide sequence ID" value="NZ_BMMX01000001.1"/>
</dbReference>
<dbReference type="EMBL" id="BMMX01000001">
    <property type="protein sequence ID" value="GGK72226.1"/>
    <property type="molecule type" value="Genomic_DNA"/>
</dbReference>
<keyword evidence="4" id="KW-1185">Reference proteome</keyword>
<dbReference type="Pfam" id="PF13424">
    <property type="entry name" value="TPR_12"/>
    <property type="match status" value="2"/>
</dbReference>
<dbReference type="Proteomes" id="UP000656042">
    <property type="component" value="Unassembled WGS sequence"/>
</dbReference>
<feature type="domain" description="NB-ARC" evidence="2">
    <location>
        <begin position="490"/>
        <end position="642"/>
    </location>
</feature>
<dbReference type="PANTHER" id="PTHR46082">
    <property type="entry name" value="ATP/GTP-BINDING PROTEIN-RELATED"/>
    <property type="match status" value="1"/>
</dbReference>
<sequence length="1303" mass="144157">MSATAEAGRAGRIVTFYSYKGGTGRTMALANVAWLLATNGFKVLTIDWDLESPGLHRYFHPFLKDKELRHSEGLLDLIRSWTDASLRATGGRPEPPAPRIQEFAASLDWNFPRGGLIDFVPAGRQDLGYTEAVSTFDWDSFWHQRHGNRLLDALREDMIRNYDVVLIDSRTGTSDTGGICTVQLPDSVVNCFTLNTQSIEGAVAVTRSILEQAPEIQVYPVPTRIEHGEMGKLERGRNHSRRGFEPYLTFLGDQSADAYWNSVEVPYIPYYAYEEVLAVFGDVPQQKGPLLDPYVRLAGLLAGRDCPAAVIGEADRARVLNAYEQTGAQDMRRIVVAYAPLDRIWAEWLRDRLSAAGHRVSMHSIRDSVPELDTLDNLVIVYSRDLVGREGGRRLLRQASNLIAGGARDFATLLRVDATPLEHRFPPRVLVDVMGPGEERVLEMVAAALALDTAPLPGTAPTVRYPAELPPHFHVSLTRNPRFAGRGGVIEDIRNRLITNEPHGGRLALTGLPGVGKTQAALEYVYRFAASYDGVWWISAAEQSRARVALANIAPSLGLPETGVEQQLAAVLAAFRMASPVRRWLVVLDNVESPADMAGLLPTGPGHLIVTSRDPQWANTLEAVDVDVFLRRESVELLTRRVANVEVADADRLAARLGDLPLALEQASGLLATTAMTVPDYLDLLDRSTPAAIGEIAQASSEESVASTVGVAYQRLRTANPAAARLIELLAFMAPEVIPYRMISNRQLTALLAPIDATMHDASRHATLIQDIGRLGLARVDAGTAGGPESGRAPGRRGIVVHRLTQDTIQSYLSDSDRFDRSQETRSVLAEAERGDPNDRNNWATYEALRPHLEPTGTLISDRPESRQLALDMVRYLWNRGEYTVCREVAEAALGKWIPESGPDDVAVLRMRRRLALALRDLGLEDQAYAMNEDSLERLRRTLGDQDPYTLLTASSFGADLRARGEYEKAAALDEQTVKGFRAALGDDQQDTLNAVNNLAVSLRFVGDFQRAADLDRDTMQRRRELHGSEHEYTLVSVEVLGVDLIELGELRRARNLLEEGYEAFLRVYGAERYRTIRLANTYSVALRRLGELDTAARIIDQTTRTAEKIFGRRHRLTLNCRLEQADVRCAEGRIKEAHAAGEEVYADLRELRGEHHPETIAAGNDLAIFRRVDGDLERALDLAELTFERLEGQFRHGHPYTLAGMITLANARYASGLLHLAADTDAGVLQRLRKTFRDDHPTVLAAMVNWAISHRESDPEDAAETRGNALEMLATGLGPHHPSTAAARDWQRIDQDVAPFAV</sequence>
<dbReference type="InterPro" id="IPR053137">
    <property type="entry name" value="NLR-like"/>
</dbReference>
<dbReference type="InterPro" id="IPR011990">
    <property type="entry name" value="TPR-like_helical_dom_sf"/>
</dbReference>
<dbReference type="InterPro" id="IPR027417">
    <property type="entry name" value="P-loop_NTPase"/>
</dbReference>
<comment type="caution">
    <text evidence="3">The sequence shown here is derived from an EMBL/GenBank/DDBJ whole genome shotgun (WGS) entry which is preliminary data.</text>
</comment>